<evidence type="ECO:0000259" key="1">
    <source>
        <dbReference type="Pfam" id="PF07796"/>
    </source>
</evidence>
<dbReference type="Pfam" id="PF07796">
    <property type="entry name" value="DUF1638"/>
    <property type="match status" value="1"/>
</dbReference>
<proteinExistence type="predicted"/>
<evidence type="ECO:0000313" key="3">
    <source>
        <dbReference type="Proteomes" id="UP000464954"/>
    </source>
</evidence>
<reference evidence="2 3" key="1">
    <citation type="submission" date="2020-01" db="EMBL/GenBank/DDBJ databases">
        <title>Ponticoccus aerotolerans gen. nov., sp. nov., an anaerobic bacterium and proposal of Ponticoccusceae fam. nov., Ponticoccusles ord. nov. and Ponticoccuse classis nov. in the phylum Kiritimatiellaeota.</title>
        <authorList>
            <person name="Zhou L.Y."/>
            <person name="Du Z.J."/>
        </authorList>
    </citation>
    <scope>NUCLEOTIDE SEQUENCE [LARGE SCALE GENOMIC DNA]</scope>
    <source>
        <strain evidence="2 3">S-5007</strain>
    </source>
</reference>
<organism evidence="2 3">
    <name type="scientific">Tichowtungia aerotolerans</name>
    <dbReference type="NCBI Taxonomy" id="2697043"/>
    <lineage>
        <taxon>Bacteria</taxon>
        <taxon>Pseudomonadati</taxon>
        <taxon>Kiritimatiellota</taxon>
        <taxon>Tichowtungiia</taxon>
        <taxon>Tichowtungiales</taxon>
        <taxon>Tichowtungiaceae</taxon>
        <taxon>Tichowtungia</taxon>
    </lineage>
</organism>
<dbReference type="EMBL" id="CP047593">
    <property type="protein sequence ID" value="QHI70803.1"/>
    <property type="molecule type" value="Genomic_DNA"/>
</dbReference>
<dbReference type="KEGG" id="taer:GT409_15590"/>
<dbReference type="InterPro" id="IPR012437">
    <property type="entry name" value="DUF1638"/>
</dbReference>
<gene>
    <name evidence="2" type="ORF">GT409_15590</name>
</gene>
<dbReference type="AlphaFoldDB" id="A0A6P1MCG7"/>
<accession>A0A6P1MCG7</accession>
<protein>
    <submittedName>
        <fullName evidence="2">DUF1638 domain-containing protein</fullName>
    </submittedName>
</protein>
<feature type="domain" description="DUF1638" evidence="1">
    <location>
        <begin position="30"/>
        <end position="213"/>
    </location>
</feature>
<sequence>MILKLISCEIFYREMCAAVAKSPHRVDIEFLPKGLHDLPPGEMPARVQEVIDTVPDDTYDAILLGYGLCNNGVAGITARTCPLILPRAHDCITLFLGSRQRYREIFDANPGTYFLTSGWLERGETSGDLADLSVQQQLGMNRSMEDLIDQYGEDNAKYLYETLCNGTKNYSRFMWIPMGVEPESMLQAAKEKTAEHDWKLETVPGDMQLINDLINGNWNEENFLAVPPGSTIQACHNDRIVSY</sequence>
<dbReference type="RefSeq" id="WP_160629975.1">
    <property type="nucleotide sequence ID" value="NZ_CP047593.1"/>
</dbReference>
<name>A0A6P1MCG7_9BACT</name>
<keyword evidence="3" id="KW-1185">Reference proteome</keyword>
<evidence type="ECO:0000313" key="2">
    <source>
        <dbReference type="EMBL" id="QHI70803.1"/>
    </source>
</evidence>
<dbReference type="Proteomes" id="UP000464954">
    <property type="component" value="Chromosome"/>
</dbReference>